<organism evidence="2 3">
    <name type="scientific">Qipengyuania aquimaris</name>
    <dbReference type="NCBI Taxonomy" id="255984"/>
    <lineage>
        <taxon>Bacteria</taxon>
        <taxon>Pseudomonadati</taxon>
        <taxon>Pseudomonadota</taxon>
        <taxon>Alphaproteobacteria</taxon>
        <taxon>Sphingomonadales</taxon>
        <taxon>Erythrobacteraceae</taxon>
        <taxon>Qipengyuania</taxon>
    </lineage>
</organism>
<dbReference type="Proteomes" id="UP000824927">
    <property type="component" value="Unassembled WGS sequence"/>
</dbReference>
<evidence type="ECO:0000313" key="3">
    <source>
        <dbReference type="Proteomes" id="UP000824927"/>
    </source>
</evidence>
<dbReference type="GO" id="GO:0008237">
    <property type="term" value="F:metallopeptidase activity"/>
    <property type="evidence" value="ECO:0007669"/>
    <property type="project" value="InterPro"/>
</dbReference>
<dbReference type="SUPFAM" id="SSF55486">
    <property type="entry name" value="Metalloproteases ('zincins'), catalytic domain"/>
    <property type="match status" value="1"/>
</dbReference>
<dbReference type="PROSITE" id="PS51257">
    <property type="entry name" value="PROKAR_LIPOPROTEIN"/>
    <property type="match status" value="1"/>
</dbReference>
<feature type="chain" id="PRO_5040323634" evidence="1">
    <location>
        <begin position="23"/>
        <end position="288"/>
    </location>
</feature>
<protein>
    <submittedName>
        <fullName evidence="2">Glycoside hydrolase</fullName>
    </submittedName>
</protein>
<feature type="signal peptide" evidence="1">
    <location>
        <begin position="1"/>
        <end position="22"/>
    </location>
</feature>
<dbReference type="Gene3D" id="3.40.390.10">
    <property type="entry name" value="Collagenase (Catalytic Domain)"/>
    <property type="match status" value="1"/>
</dbReference>
<sequence length="288" mass="32034">MRWRRGFVLAAVSLSACTTVPGAPPTGLGAEAFYAKHIDASGIPILSSGQVPDEALVAARDMTRGMLAQRPDLAEWLAANDYRIAIIAEEEALLDLPDKAGWTKPARDDPRLTRCELKHYDVRIGAKTDREYWNERARAIGGKRMADGAEDVLGLPSSRYWGETIFVHEMGHLVLDAIQATDPVLYAEVEAAYANALANDLWLDEYTTTTIQEYWAEGTQFWFNSNRIQSFDGRRILNHADLEAYDPHLYAALAKAYGDSHRLKSDPFWMSPARVPPGPIPENTAEVC</sequence>
<reference evidence="2" key="1">
    <citation type="submission" date="2021-06" db="EMBL/GenBank/DDBJ databases">
        <title>50 bacteria genomes isolated from Dapeng, Shenzhen, China.</title>
        <authorList>
            <person name="Zheng W."/>
            <person name="Yu S."/>
            <person name="Huang Y."/>
        </authorList>
    </citation>
    <scope>NUCLEOTIDE SEQUENCE</scope>
    <source>
        <strain evidence="2">DP4N28-2</strain>
    </source>
</reference>
<proteinExistence type="predicted"/>
<comment type="caution">
    <text evidence="2">The sequence shown here is derived from an EMBL/GenBank/DDBJ whole genome shotgun (WGS) entry which is preliminary data.</text>
</comment>
<evidence type="ECO:0000256" key="1">
    <source>
        <dbReference type="SAM" id="SignalP"/>
    </source>
</evidence>
<dbReference type="EMBL" id="JAHVKP010000001">
    <property type="protein sequence ID" value="MBY6217571.1"/>
    <property type="molecule type" value="Genomic_DNA"/>
</dbReference>
<evidence type="ECO:0000313" key="2">
    <source>
        <dbReference type="EMBL" id="MBY6217571.1"/>
    </source>
</evidence>
<keyword evidence="2" id="KW-0378">Hydrolase</keyword>
<name>A0A9Q3XDA8_9SPHN</name>
<dbReference type="InterPro" id="IPR024079">
    <property type="entry name" value="MetalloPept_cat_dom_sf"/>
</dbReference>
<dbReference type="AlphaFoldDB" id="A0A9Q3XDA8"/>
<gene>
    <name evidence="2" type="ORF">KUV31_04375</name>
</gene>
<accession>A0A9Q3XDA8</accession>
<keyword evidence="1" id="KW-0732">Signal</keyword>